<protein>
    <submittedName>
        <fullName evidence="2">U-box domain-containing protein 44-like</fullName>
    </submittedName>
</protein>
<dbReference type="SUPFAM" id="SSF48371">
    <property type="entry name" value="ARM repeat"/>
    <property type="match status" value="1"/>
</dbReference>
<dbReference type="Gene3D" id="1.25.10.10">
    <property type="entry name" value="Leucine-rich Repeat Variant"/>
    <property type="match status" value="1"/>
</dbReference>
<gene>
    <name evidence="2" type="ORF">Tci_896921</name>
</gene>
<evidence type="ECO:0000256" key="1">
    <source>
        <dbReference type="SAM" id="Coils"/>
    </source>
</evidence>
<dbReference type="EMBL" id="BKCJ011356618">
    <property type="protein sequence ID" value="GFD24952.1"/>
    <property type="molecule type" value="Genomic_DNA"/>
</dbReference>
<dbReference type="InterPro" id="IPR011989">
    <property type="entry name" value="ARM-like"/>
</dbReference>
<evidence type="ECO:0000313" key="2">
    <source>
        <dbReference type="EMBL" id="GFD24952.1"/>
    </source>
</evidence>
<dbReference type="InterPro" id="IPR016024">
    <property type="entry name" value="ARM-type_fold"/>
</dbReference>
<keyword evidence="1" id="KW-0175">Coiled coil</keyword>
<dbReference type="InterPro" id="IPR052608">
    <property type="entry name" value="U-box_domain_protein"/>
</dbReference>
<dbReference type="PANTHER" id="PTHR45958:SF6">
    <property type="entry name" value="U-BOX DOMAIN-CONTAINING PROTEIN 43"/>
    <property type="match status" value="1"/>
</dbReference>
<feature type="coiled-coil region" evidence="1">
    <location>
        <begin position="76"/>
        <end position="103"/>
    </location>
</feature>
<reference evidence="2" key="1">
    <citation type="journal article" date="2019" name="Sci. Rep.">
        <title>Draft genome of Tanacetum cinerariifolium, the natural source of mosquito coil.</title>
        <authorList>
            <person name="Yamashiro T."/>
            <person name="Shiraishi A."/>
            <person name="Satake H."/>
            <person name="Nakayama K."/>
        </authorList>
    </citation>
    <scope>NUCLEOTIDE SEQUENCE</scope>
</reference>
<accession>A0A699UNV9</accession>
<feature type="non-terminal residue" evidence="2">
    <location>
        <position position="1"/>
    </location>
</feature>
<name>A0A699UNV9_TANCI</name>
<organism evidence="2">
    <name type="scientific">Tanacetum cinerariifolium</name>
    <name type="common">Dalmatian daisy</name>
    <name type="synonym">Chrysanthemum cinerariifolium</name>
    <dbReference type="NCBI Taxonomy" id="118510"/>
    <lineage>
        <taxon>Eukaryota</taxon>
        <taxon>Viridiplantae</taxon>
        <taxon>Streptophyta</taxon>
        <taxon>Embryophyta</taxon>
        <taxon>Tracheophyta</taxon>
        <taxon>Spermatophyta</taxon>
        <taxon>Magnoliopsida</taxon>
        <taxon>eudicotyledons</taxon>
        <taxon>Gunneridae</taxon>
        <taxon>Pentapetalae</taxon>
        <taxon>asterids</taxon>
        <taxon>campanulids</taxon>
        <taxon>Asterales</taxon>
        <taxon>Asteraceae</taxon>
        <taxon>Asteroideae</taxon>
        <taxon>Anthemideae</taxon>
        <taxon>Anthemidinae</taxon>
        <taxon>Tanacetum</taxon>
    </lineage>
</organism>
<comment type="caution">
    <text evidence="2">The sequence shown here is derived from an EMBL/GenBank/DDBJ whole genome shotgun (WGS) entry which is preliminary data.</text>
</comment>
<dbReference type="AlphaFoldDB" id="A0A699UNV9"/>
<dbReference type="PANTHER" id="PTHR45958">
    <property type="entry name" value="RING-TYPE E3 UBIQUITIN TRANSFERASE"/>
    <property type="match status" value="1"/>
</dbReference>
<proteinExistence type="predicted"/>
<sequence>VEDDDDNKEIMAEGDNVRTIVKFLSHEQSKEREEAVSLLYELSKLESLSDKIGSVNGAILILVGMTSSKSENVLTVEKADKTLENLEKNENNVRQMAENGRLQPLLTLLLEGTTYISFHILMLY</sequence>